<dbReference type="Proteomes" id="UP000534783">
    <property type="component" value="Unassembled WGS sequence"/>
</dbReference>
<evidence type="ECO:0000256" key="4">
    <source>
        <dbReference type="ARBA" id="ARBA00022475"/>
    </source>
</evidence>
<keyword evidence="13" id="KW-0732">Signal</keyword>
<reference evidence="14 15" key="1">
    <citation type="journal article" date="2020" name="Nature">
        <title>Bacterial chemolithoautotrophy via manganese oxidation.</title>
        <authorList>
            <person name="Yu H."/>
            <person name="Leadbetter J.R."/>
        </authorList>
    </citation>
    <scope>NUCLEOTIDE SEQUENCE [LARGE SCALE GENOMIC DNA]</scope>
    <source>
        <strain evidence="14 15">Mn-1</strain>
    </source>
</reference>
<dbReference type="PRINTS" id="PR00951">
    <property type="entry name" value="FLGBIOSNFLIP"/>
</dbReference>
<evidence type="ECO:0000313" key="15">
    <source>
        <dbReference type="Proteomes" id="UP000534783"/>
    </source>
</evidence>
<dbReference type="PANTHER" id="PTHR30587:SF0">
    <property type="entry name" value="FLAGELLAR BIOSYNTHETIC PROTEIN FLIP"/>
    <property type="match status" value="1"/>
</dbReference>
<keyword evidence="8 12" id="KW-1133">Transmembrane helix</keyword>
<evidence type="ECO:0000256" key="3">
    <source>
        <dbReference type="ARBA" id="ARBA00022448"/>
    </source>
</evidence>
<protein>
    <recommendedName>
        <fullName evidence="2 12">Flagellar biosynthetic protein FliP</fullName>
    </recommendedName>
</protein>
<dbReference type="Pfam" id="PF00813">
    <property type="entry name" value="FliP"/>
    <property type="match status" value="1"/>
</dbReference>
<proteinExistence type="inferred from homology"/>
<dbReference type="PROSITE" id="PS01060">
    <property type="entry name" value="FLIP_1"/>
    <property type="match status" value="1"/>
</dbReference>
<keyword evidence="7 12" id="KW-0653">Protein transport</keyword>
<feature type="signal peptide" evidence="13">
    <location>
        <begin position="1"/>
        <end position="26"/>
    </location>
</feature>
<name>A0A7X6DTE2_9BACT</name>
<keyword evidence="10" id="KW-0975">Bacterial flagellum</keyword>
<evidence type="ECO:0000256" key="9">
    <source>
        <dbReference type="ARBA" id="ARBA00023136"/>
    </source>
</evidence>
<dbReference type="PROSITE" id="PS01061">
    <property type="entry name" value="FLIP_2"/>
    <property type="match status" value="1"/>
</dbReference>
<evidence type="ECO:0000256" key="2">
    <source>
        <dbReference type="ARBA" id="ARBA00021714"/>
    </source>
</evidence>
<comment type="caution">
    <text evidence="12">Lacks conserved residue(s) required for the propagation of feature annotation.</text>
</comment>
<dbReference type="PRINTS" id="PR01302">
    <property type="entry name" value="TYPE3IMPPROT"/>
</dbReference>
<keyword evidence="3 12" id="KW-0813">Transport</keyword>
<feature type="transmembrane region" description="Helical" evidence="12">
    <location>
        <begin position="229"/>
        <end position="250"/>
    </location>
</feature>
<dbReference type="GO" id="GO:0009306">
    <property type="term" value="P:protein secretion"/>
    <property type="evidence" value="ECO:0007669"/>
    <property type="project" value="UniProtKB-UniRule"/>
</dbReference>
<evidence type="ECO:0000256" key="12">
    <source>
        <dbReference type="RuleBase" id="RU362069"/>
    </source>
</evidence>
<keyword evidence="11 12" id="KW-1006">Bacterial flagellum protein export</keyword>
<organism evidence="14 15">
    <name type="scientific">Candidatus Manganitrophus noduliformans</name>
    <dbReference type="NCBI Taxonomy" id="2606439"/>
    <lineage>
        <taxon>Bacteria</taxon>
        <taxon>Pseudomonadati</taxon>
        <taxon>Nitrospirota</taxon>
        <taxon>Nitrospiria</taxon>
        <taxon>Candidatus Troglogloeales</taxon>
        <taxon>Candidatus Manganitrophaceae</taxon>
        <taxon>Candidatus Manganitrophus</taxon>
    </lineage>
</organism>
<dbReference type="InterPro" id="IPR005838">
    <property type="entry name" value="T3SS_IM_P"/>
</dbReference>
<feature type="chain" id="PRO_5031099660" description="Flagellar biosynthetic protein FliP" evidence="13">
    <location>
        <begin position="27"/>
        <end position="254"/>
    </location>
</feature>
<gene>
    <name evidence="12 14" type="primary">fliP</name>
    <name evidence="14" type="ORF">MNODULE_20055</name>
</gene>
<dbReference type="NCBIfam" id="TIGR01103">
    <property type="entry name" value="fliP"/>
    <property type="match status" value="1"/>
</dbReference>
<feature type="transmembrane region" description="Helical" evidence="12">
    <location>
        <begin position="50"/>
        <end position="77"/>
    </location>
</feature>
<comment type="similarity">
    <text evidence="1 12">Belongs to the FliP/MopC/SpaP family.</text>
</comment>
<keyword evidence="5 12" id="KW-0812">Transmembrane</keyword>
<comment type="function">
    <text evidence="12">Plays a role in the flagellum-specific transport system.</text>
</comment>
<evidence type="ECO:0000256" key="1">
    <source>
        <dbReference type="ARBA" id="ARBA00006257"/>
    </source>
</evidence>
<evidence type="ECO:0000256" key="6">
    <source>
        <dbReference type="ARBA" id="ARBA00022795"/>
    </source>
</evidence>
<keyword evidence="6 12" id="KW-1005">Bacterial flagellum biogenesis</keyword>
<evidence type="ECO:0000256" key="10">
    <source>
        <dbReference type="ARBA" id="ARBA00023143"/>
    </source>
</evidence>
<dbReference type="GO" id="GO:0009425">
    <property type="term" value="C:bacterial-type flagellum basal body"/>
    <property type="evidence" value="ECO:0007669"/>
    <property type="project" value="UniProtKB-SubCell"/>
</dbReference>
<evidence type="ECO:0000256" key="7">
    <source>
        <dbReference type="ARBA" id="ARBA00022927"/>
    </source>
</evidence>
<keyword evidence="4 12" id="KW-1003">Cell membrane</keyword>
<evidence type="ECO:0000256" key="11">
    <source>
        <dbReference type="ARBA" id="ARBA00023225"/>
    </source>
</evidence>
<evidence type="ECO:0000256" key="5">
    <source>
        <dbReference type="ARBA" id="ARBA00022692"/>
    </source>
</evidence>
<keyword evidence="14" id="KW-0969">Cilium</keyword>
<keyword evidence="9 12" id="KW-0472">Membrane</keyword>
<evidence type="ECO:0000313" key="14">
    <source>
        <dbReference type="EMBL" id="NKE73052.1"/>
    </source>
</evidence>
<keyword evidence="15" id="KW-1185">Reference proteome</keyword>
<dbReference type="InterPro" id="IPR005837">
    <property type="entry name" value="FliP"/>
</dbReference>
<dbReference type="GO" id="GO:0005886">
    <property type="term" value="C:plasma membrane"/>
    <property type="evidence" value="ECO:0007669"/>
    <property type="project" value="UniProtKB-SubCell"/>
</dbReference>
<dbReference type="AlphaFoldDB" id="A0A7X6DTE2"/>
<keyword evidence="14" id="KW-0966">Cell projection</keyword>
<dbReference type="NCBIfam" id="NF009438">
    <property type="entry name" value="PRK12797.1"/>
    <property type="match status" value="1"/>
</dbReference>
<keyword evidence="14" id="KW-0282">Flagellum</keyword>
<dbReference type="PANTHER" id="PTHR30587">
    <property type="entry name" value="FLAGELLAR BIOSYNTHETIC PROTEIN FLIP"/>
    <property type="match status" value="1"/>
</dbReference>
<dbReference type="EMBL" id="VTOW01000005">
    <property type="protein sequence ID" value="NKE73052.1"/>
    <property type="molecule type" value="Genomic_DNA"/>
</dbReference>
<accession>A0A7X6DTE2</accession>
<dbReference type="RefSeq" id="WP_168063001.1">
    <property type="nucleotide sequence ID" value="NZ_VTOW01000005.1"/>
</dbReference>
<sequence length="254" mass="27623">MTHRLLLRAGIVCALFVICVVAPVSAAETPNGAPSLTINLGDGTPQQMSVVVQILLLLTVLSLAPALIMMVTSFTRIVVVLSFLRHALGTQQSPPNQVLISLALFLTLFVMSPVWQKVNAEALQPYLEQKASQSEALERAADSARGFMLKQVREKDLALFVDIAKLPAPNTPSELPIHVVIPAFMISELRTAFQIGFLIFLPFLIIDIVVASILMSMGMMMLPPVMVSLPFKLILFVLADGWFLVVGSLVKSFA</sequence>
<comment type="subcellular location">
    <subcellularLocation>
        <location evidence="12">Cell membrane</location>
        <topology evidence="12">Multi-pass membrane protein</topology>
    </subcellularLocation>
    <subcellularLocation>
        <location evidence="12">Bacterial flagellum basal body</location>
    </subcellularLocation>
</comment>
<dbReference type="GO" id="GO:0044781">
    <property type="term" value="P:bacterial-type flagellum organization"/>
    <property type="evidence" value="ECO:0007669"/>
    <property type="project" value="UniProtKB-UniRule"/>
</dbReference>
<feature type="transmembrane region" description="Helical" evidence="12">
    <location>
        <begin position="192"/>
        <end position="217"/>
    </location>
</feature>
<evidence type="ECO:0000256" key="8">
    <source>
        <dbReference type="ARBA" id="ARBA00022989"/>
    </source>
</evidence>
<comment type="caution">
    <text evidence="14">The sequence shown here is derived from an EMBL/GenBank/DDBJ whole genome shotgun (WGS) entry which is preliminary data.</text>
</comment>
<evidence type="ECO:0000256" key="13">
    <source>
        <dbReference type="SAM" id="SignalP"/>
    </source>
</evidence>